<dbReference type="EMBL" id="JAMSHJ010000006">
    <property type="protein sequence ID" value="KAI5392747.1"/>
    <property type="molecule type" value="Genomic_DNA"/>
</dbReference>
<accession>A0A9D4W0B1</accession>
<dbReference type="AlphaFoldDB" id="A0A9D4W0B1"/>
<keyword evidence="2" id="KW-0812">Transmembrane</keyword>
<protein>
    <recommendedName>
        <fullName evidence="5">GDSL esterase/lipase EXL3</fullName>
    </recommendedName>
</protein>
<dbReference type="InterPro" id="IPR036514">
    <property type="entry name" value="SGNH_hydro_sf"/>
</dbReference>
<dbReference type="GO" id="GO:0006629">
    <property type="term" value="P:lipid metabolic process"/>
    <property type="evidence" value="ECO:0007669"/>
    <property type="project" value="InterPro"/>
</dbReference>
<dbReference type="Pfam" id="PF00657">
    <property type="entry name" value="Lipase_GDSL"/>
    <property type="match status" value="1"/>
</dbReference>
<proteinExistence type="inferred from homology"/>
<sequence>NNQIMNSLSHSTSPLHKFLPLLLFRFIIILVVVSFKTKAVVKLPPNVSIPAVLVFGDSIMDTGNNNNNLRTTARCNFPPYGKDFEGGIPTGRFSNGKVPSDLIVEELGIKELLPAYLDPNLQHDDLPTGVNFASGGAGFDPLTSQTASAISLSSQLDLFKEYITKLRLLVGEDRTNFILSNSLFLVAFGSNDISNTYFLSRIRQVQYDFSDYADLMVNSASNFLKEIYELGARRIGVFNVPPIGCLPFQRTAAGGIERNIVVEYNEAVELYNNKLSKELASFNQNYPNSRVVYIDVYNPLLDIILNSKKYGYEVEDRGCCGTGIIEVVFLCNRFASTCPNDMEFVFWDSFHPTQSVYKRLIYPMLQNCVKNFT</sequence>
<dbReference type="GO" id="GO:0005576">
    <property type="term" value="C:extracellular region"/>
    <property type="evidence" value="ECO:0007669"/>
    <property type="project" value="TreeGrafter"/>
</dbReference>
<dbReference type="Proteomes" id="UP001058974">
    <property type="component" value="Chromosome 6"/>
</dbReference>
<organism evidence="3 4">
    <name type="scientific">Pisum sativum</name>
    <name type="common">Garden pea</name>
    <name type="synonym">Lathyrus oleraceus</name>
    <dbReference type="NCBI Taxonomy" id="3888"/>
    <lineage>
        <taxon>Eukaryota</taxon>
        <taxon>Viridiplantae</taxon>
        <taxon>Streptophyta</taxon>
        <taxon>Embryophyta</taxon>
        <taxon>Tracheophyta</taxon>
        <taxon>Spermatophyta</taxon>
        <taxon>Magnoliopsida</taxon>
        <taxon>eudicotyledons</taxon>
        <taxon>Gunneridae</taxon>
        <taxon>Pentapetalae</taxon>
        <taxon>rosids</taxon>
        <taxon>fabids</taxon>
        <taxon>Fabales</taxon>
        <taxon>Fabaceae</taxon>
        <taxon>Papilionoideae</taxon>
        <taxon>50 kb inversion clade</taxon>
        <taxon>NPAAA clade</taxon>
        <taxon>Hologalegina</taxon>
        <taxon>IRL clade</taxon>
        <taxon>Fabeae</taxon>
        <taxon>Lathyrus</taxon>
    </lineage>
</organism>
<keyword evidence="4" id="KW-1185">Reference proteome</keyword>
<dbReference type="Gene3D" id="3.40.50.1110">
    <property type="entry name" value="SGNH hydrolase"/>
    <property type="match status" value="1"/>
</dbReference>
<name>A0A9D4W0B1_PEA</name>
<dbReference type="InterPro" id="IPR008265">
    <property type="entry name" value="Lipase_GDSL_AS"/>
</dbReference>
<dbReference type="InterPro" id="IPR035669">
    <property type="entry name" value="SGNH_plant_lipase-like"/>
</dbReference>
<evidence type="ECO:0008006" key="5">
    <source>
        <dbReference type="Google" id="ProtNLM"/>
    </source>
</evidence>
<dbReference type="CDD" id="cd01837">
    <property type="entry name" value="SGNH_plant_lipase_like"/>
    <property type="match status" value="1"/>
</dbReference>
<dbReference type="PANTHER" id="PTHR45642:SF135">
    <property type="entry name" value="GDSL ESTERASE_LIPASE EXL2"/>
    <property type="match status" value="1"/>
</dbReference>
<gene>
    <name evidence="3" type="ORF">KIW84_060062</name>
</gene>
<dbReference type="InterPro" id="IPR001087">
    <property type="entry name" value="GDSL"/>
</dbReference>
<keyword evidence="2" id="KW-1133">Transmembrane helix</keyword>
<reference evidence="3 4" key="1">
    <citation type="journal article" date="2022" name="Nat. Genet.">
        <title>Improved pea reference genome and pan-genome highlight genomic features and evolutionary characteristics.</title>
        <authorList>
            <person name="Yang T."/>
            <person name="Liu R."/>
            <person name="Luo Y."/>
            <person name="Hu S."/>
            <person name="Wang D."/>
            <person name="Wang C."/>
            <person name="Pandey M.K."/>
            <person name="Ge S."/>
            <person name="Xu Q."/>
            <person name="Li N."/>
            <person name="Li G."/>
            <person name="Huang Y."/>
            <person name="Saxena R.K."/>
            <person name="Ji Y."/>
            <person name="Li M."/>
            <person name="Yan X."/>
            <person name="He Y."/>
            <person name="Liu Y."/>
            <person name="Wang X."/>
            <person name="Xiang C."/>
            <person name="Varshney R.K."/>
            <person name="Ding H."/>
            <person name="Gao S."/>
            <person name="Zong X."/>
        </authorList>
    </citation>
    <scope>NUCLEOTIDE SEQUENCE [LARGE SCALE GENOMIC DNA]</scope>
    <source>
        <strain evidence="3 4">cv. Zhongwan 6</strain>
    </source>
</reference>
<evidence type="ECO:0000256" key="1">
    <source>
        <dbReference type="ARBA" id="ARBA00008668"/>
    </source>
</evidence>
<dbReference type="FunFam" id="3.40.50.1110:FF:000003">
    <property type="entry name" value="GDSL esterase/lipase APG"/>
    <property type="match status" value="1"/>
</dbReference>
<keyword evidence="2" id="KW-0472">Membrane</keyword>
<feature type="non-terminal residue" evidence="3">
    <location>
        <position position="373"/>
    </location>
</feature>
<comment type="caution">
    <text evidence="3">The sequence shown here is derived from an EMBL/GenBank/DDBJ whole genome shotgun (WGS) entry which is preliminary data.</text>
</comment>
<evidence type="ECO:0000313" key="4">
    <source>
        <dbReference type="Proteomes" id="UP001058974"/>
    </source>
</evidence>
<dbReference type="PROSITE" id="PS01098">
    <property type="entry name" value="LIPASE_GDSL_SER"/>
    <property type="match status" value="1"/>
</dbReference>
<feature type="transmembrane region" description="Helical" evidence="2">
    <location>
        <begin position="18"/>
        <end position="35"/>
    </location>
</feature>
<evidence type="ECO:0000256" key="2">
    <source>
        <dbReference type="SAM" id="Phobius"/>
    </source>
</evidence>
<evidence type="ECO:0000313" key="3">
    <source>
        <dbReference type="EMBL" id="KAI5392747.1"/>
    </source>
</evidence>
<dbReference type="Gramene" id="Psat06G0006200-T1">
    <property type="protein sequence ID" value="KAI5392747.1"/>
    <property type="gene ID" value="KIW84_060062"/>
</dbReference>
<dbReference type="InterPro" id="IPR050592">
    <property type="entry name" value="GDSL_lipolytic_enzyme"/>
</dbReference>
<dbReference type="SUPFAM" id="SSF52266">
    <property type="entry name" value="SGNH hydrolase"/>
    <property type="match status" value="1"/>
</dbReference>
<dbReference type="PANTHER" id="PTHR45642">
    <property type="entry name" value="GDSL ESTERASE/LIPASE EXL3"/>
    <property type="match status" value="1"/>
</dbReference>
<comment type="similarity">
    <text evidence="1">Belongs to the 'GDSL' lipolytic enzyme family.</text>
</comment>
<dbReference type="GO" id="GO:0016298">
    <property type="term" value="F:lipase activity"/>
    <property type="evidence" value="ECO:0007669"/>
    <property type="project" value="InterPro"/>
</dbReference>